<evidence type="ECO:0000313" key="2">
    <source>
        <dbReference type="EMBL" id="EXB67887.1"/>
    </source>
</evidence>
<evidence type="ECO:0000313" key="3">
    <source>
        <dbReference type="Proteomes" id="UP000030645"/>
    </source>
</evidence>
<organism evidence="2 3">
    <name type="scientific">Morus notabilis</name>
    <dbReference type="NCBI Taxonomy" id="981085"/>
    <lineage>
        <taxon>Eukaryota</taxon>
        <taxon>Viridiplantae</taxon>
        <taxon>Streptophyta</taxon>
        <taxon>Embryophyta</taxon>
        <taxon>Tracheophyta</taxon>
        <taxon>Spermatophyta</taxon>
        <taxon>Magnoliopsida</taxon>
        <taxon>eudicotyledons</taxon>
        <taxon>Gunneridae</taxon>
        <taxon>Pentapetalae</taxon>
        <taxon>rosids</taxon>
        <taxon>fabids</taxon>
        <taxon>Rosales</taxon>
        <taxon>Moraceae</taxon>
        <taxon>Moreae</taxon>
        <taxon>Morus</taxon>
    </lineage>
</organism>
<reference evidence="3" key="1">
    <citation type="submission" date="2013-01" db="EMBL/GenBank/DDBJ databases">
        <title>Draft Genome Sequence of a Mulberry Tree, Morus notabilis C.K. Schneid.</title>
        <authorList>
            <person name="He N."/>
            <person name="Zhao S."/>
        </authorList>
    </citation>
    <scope>NUCLEOTIDE SEQUENCE</scope>
</reference>
<accession>W9R4H4</accession>
<proteinExistence type="predicted"/>
<dbReference type="EMBL" id="KE344568">
    <property type="protein sequence ID" value="EXB67887.1"/>
    <property type="molecule type" value="Genomic_DNA"/>
</dbReference>
<protein>
    <submittedName>
        <fullName evidence="2">Uncharacterized protein</fullName>
    </submittedName>
</protein>
<gene>
    <name evidence="2" type="ORF">L484_008904</name>
</gene>
<dbReference type="STRING" id="981085.W9R4H4"/>
<evidence type="ECO:0000256" key="1">
    <source>
        <dbReference type="SAM" id="Coils"/>
    </source>
</evidence>
<dbReference type="PANTHER" id="PTHR33431">
    <property type="entry name" value="ENABLED-LIKE PROTEIN (DUF1635)"/>
    <property type="match status" value="1"/>
</dbReference>
<feature type="coiled-coil region" evidence="1">
    <location>
        <begin position="18"/>
        <end position="45"/>
    </location>
</feature>
<keyword evidence="3" id="KW-1185">Reference proteome</keyword>
<dbReference type="InterPro" id="IPR012862">
    <property type="entry name" value="DUF1635"/>
</dbReference>
<dbReference type="KEGG" id="mnt:21392255"/>
<name>W9R4H4_9ROSA</name>
<dbReference type="Pfam" id="PF07795">
    <property type="entry name" value="DUF1635"/>
    <property type="match status" value="1"/>
</dbReference>
<dbReference type="OrthoDB" id="778241at2759"/>
<dbReference type="PANTHER" id="PTHR33431:SF12">
    <property type="entry name" value="HIGH MOBILITY GROUP BOX PROTEIN, PUTATIVE (DUF1635)-RELATED"/>
    <property type="match status" value="1"/>
</dbReference>
<dbReference type="Proteomes" id="UP000030645">
    <property type="component" value="Unassembled WGS sequence"/>
</dbReference>
<dbReference type="AlphaFoldDB" id="W9R4H4"/>
<sequence length="235" mass="25630">MQERAKSHETVKHLLSLLRSAWQERDEAQKERDEARNDLQALLNKILALKPMTSDHHDVMIPKLPDFTNFYSPTLVEESDNISGTCYNLINNTNIAAEDHNQRACSSSAAAPMDRLVVEGKALPEKGRLLQAVLEAGPLLQTLLLAPIPQWKNPPPLPLPLPLPDNSFQISPSSLLDAAVSSPAVAGFDHVPQMTSSSSCLDITEQIINSGSGAFNYQLGNGEGLVPDYVVSPNF</sequence>
<keyword evidence="1" id="KW-0175">Coiled coil</keyword>